<keyword evidence="8" id="KW-1185">Reference proteome</keyword>
<proteinExistence type="predicted"/>
<keyword evidence="2" id="KW-0479">Metal-binding</keyword>
<keyword evidence="3 7" id="KW-0378">Hydrolase</keyword>
<dbReference type="Proteomes" id="UP000249799">
    <property type="component" value="Chromosome"/>
</dbReference>
<evidence type="ECO:0000256" key="2">
    <source>
        <dbReference type="ARBA" id="ARBA00022723"/>
    </source>
</evidence>
<evidence type="ECO:0000313" key="7">
    <source>
        <dbReference type="EMBL" id="AWV91111.1"/>
    </source>
</evidence>
<organism evidence="7 8">
    <name type="scientific">Bradymonas sediminis</name>
    <dbReference type="NCBI Taxonomy" id="1548548"/>
    <lineage>
        <taxon>Bacteria</taxon>
        <taxon>Deltaproteobacteria</taxon>
        <taxon>Bradymonadales</taxon>
        <taxon>Bradymonadaceae</taxon>
        <taxon>Bradymonas</taxon>
    </lineage>
</organism>
<keyword evidence="4" id="KW-0862">Zinc</keyword>
<dbReference type="InterPro" id="IPR001279">
    <property type="entry name" value="Metallo-B-lactamas"/>
</dbReference>
<dbReference type="AlphaFoldDB" id="A0A2Z4FPX0"/>
<dbReference type="KEGG" id="bsed:DN745_17945"/>
<dbReference type="SUPFAM" id="SSF56281">
    <property type="entry name" value="Metallo-hydrolase/oxidoreductase"/>
    <property type="match status" value="1"/>
</dbReference>
<feature type="region of interest" description="Disordered" evidence="5">
    <location>
        <begin position="222"/>
        <end position="249"/>
    </location>
</feature>
<dbReference type="InterPro" id="IPR051453">
    <property type="entry name" value="MBL_Glyoxalase_II"/>
</dbReference>
<gene>
    <name evidence="7" type="ORF">DN745_17945</name>
</gene>
<dbReference type="CDD" id="cd16322">
    <property type="entry name" value="TTHA1623-like_MBL-fold"/>
    <property type="match status" value="1"/>
</dbReference>
<dbReference type="GO" id="GO:0046872">
    <property type="term" value="F:metal ion binding"/>
    <property type="evidence" value="ECO:0007669"/>
    <property type="project" value="UniProtKB-KW"/>
</dbReference>
<dbReference type="OrthoDB" id="9802991at2"/>
<name>A0A2Z4FPX0_9DELT</name>
<dbReference type="SMART" id="SM00849">
    <property type="entry name" value="Lactamase_B"/>
    <property type="match status" value="1"/>
</dbReference>
<dbReference type="InterPro" id="IPR036866">
    <property type="entry name" value="RibonucZ/Hydroxyglut_hydro"/>
</dbReference>
<evidence type="ECO:0000256" key="3">
    <source>
        <dbReference type="ARBA" id="ARBA00022801"/>
    </source>
</evidence>
<dbReference type="PANTHER" id="PTHR46233:SF3">
    <property type="entry name" value="HYDROXYACYLGLUTATHIONE HYDROLASE GLOC"/>
    <property type="match status" value="1"/>
</dbReference>
<dbReference type="GO" id="GO:0016787">
    <property type="term" value="F:hydrolase activity"/>
    <property type="evidence" value="ECO:0007669"/>
    <property type="project" value="UniProtKB-KW"/>
</dbReference>
<protein>
    <submittedName>
        <fullName evidence="7">MBL fold metallo-hydrolase</fullName>
    </submittedName>
</protein>
<evidence type="ECO:0000256" key="1">
    <source>
        <dbReference type="ARBA" id="ARBA00001947"/>
    </source>
</evidence>
<evidence type="ECO:0000256" key="5">
    <source>
        <dbReference type="SAM" id="MobiDB-lite"/>
    </source>
</evidence>
<dbReference type="Gene3D" id="3.60.15.10">
    <property type="entry name" value="Ribonuclease Z/Hydroxyacylglutathione hydrolase-like"/>
    <property type="match status" value="1"/>
</dbReference>
<dbReference type="PANTHER" id="PTHR46233">
    <property type="entry name" value="HYDROXYACYLGLUTATHIONE HYDROLASE GLOC"/>
    <property type="match status" value="1"/>
</dbReference>
<dbReference type="Pfam" id="PF00753">
    <property type="entry name" value="Lactamase_B"/>
    <property type="match status" value="1"/>
</dbReference>
<feature type="domain" description="Metallo-beta-lactamase" evidence="6">
    <location>
        <begin position="51"/>
        <end position="229"/>
    </location>
</feature>
<evidence type="ECO:0000259" key="6">
    <source>
        <dbReference type="SMART" id="SM00849"/>
    </source>
</evidence>
<evidence type="ECO:0000313" key="8">
    <source>
        <dbReference type="Proteomes" id="UP000249799"/>
    </source>
</evidence>
<dbReference type="EMBL" id="CP030032">
    <property type="protein sequence ID" value="AWV91111.1"/>
    <property type="molecule type" value="Genomic_DNA"/>
</dbReference>
<accession>A0A2Z4FPX0</accession>
<sequence length="249" mass="27560">MRAASNWLRRRCDPEFNRPREVFMSTNTESTDNPQGASNMIVESLVVGPLQTNVYVIGCTKTRRGAIVDAGGNAARLLKLAEKHELTIESILQTHAHIDHVAAIPEVKRATQAPIYLHPADQFMWQVAPQQGMRFGIQVEPLPDYEHELSDGQRIKVGELECEVIFVPGHSPGSVAFYFAEHALVLSGDVLFAGSMGRVDLPGSDPNAMRKSLERMKQLPDDTRVLSGHGPETSIGREKKLNPFLRGGW</sequence>
<reference evidence="7 8" key="1">
    <citation type="submission" date="2018-06" db="EMBL/GenBank/DDBJ databases">
        <title>Lujinxingia sediminis gen. nov. sp. nov., a new facultative anaerobic member of the class Deltaproteobacteria, and proposal of Lujinxingaceae fam. nov.</title>
        <authorList>
            <person name="Guo L.-Y."/>
            <person name="Li C.-M."/>
            <person name="Wang S."/>
            <person name="Du Z.-J."/>
        </authorList>
    </citation>
    <scope>NUCLEOTIDE SEQUENCE [LARGE SCALE GENOMIC DNA]</scope>
    <source>
        <strain evidence="7 8">FA350</strain>
    </source>
</reference>
<comment type="cofactor">
    <cofactor evidence="1">
        <name>Zn(2+)</name>
        <dbReference type="ChEBI" id="CHEBI:29105"/>
    </cofactor>
</comment>
<evidence type="ECO:0000256" key="4">
    <source>
        <dbReference type="ARBA" id="ARBA00022833"/>
    </source>
</evidence>